<dbReference type="InterPro" id="IPR018960">
    <property type="entry name" value="DUF1990"/>
</dbReference>
<accession>A0ABY5D5K4</accession>
<feature type="domain" description="DUF1990" evidence="2">
    <location>
        <begin position="89"/>
        <end position="190"/>
    </location>
</feature>
<dbReference type="RefSeq" id="WP_254418098.1">
    <property type="nucleotide sequence ID" value="NZ_BAAAJB010000016.1"/>
</dbReference>
<evidence type="ECO:0000313" key="4">
    <source>
        <dbReference type="Proteomes" id="UP001055940"/>
    </source>
</evidence>
<dbReference type="EMBL" id="CP099837">
    <property type="protein sequence ID" value="USY18783.1"/>
    <property type="molecule type" value="Genomic_DNA"/>
</dbReference>
<proteinExistence type="predicted"/>
<keyword evidence="4" id="KW-1185">Reference proteome</keyword>
<dbReference type="InterPro" id="IPR014457">
    <property type="entry name" value="UCP010260"/>
</dbReference>
<evidence type="ECO:0000259" key="2">
    <source>
        <dbReference type="Pfam" id="PF09348"/>
    </source>
</evidence>
<feature type="region of interest" description="Disordered" evidence="1">
    <location>
        <begin position="1"/>
        <end position="43"/>
    </location>
</feature>
<feature type="domain" description="DUF1990" evidence="2">
    <location>
        <begin position="12"/>
        <end position="74"/>
    </location>
</feature>
<dbReference type="Proteomes" id="UP001055940">
    <property type="component" value="Chromosome"/>
</dbReference>
<dbReference type="Pfam" id="PF09348">
    <property type="entry name" value="DUF1990"/>
    <property type="match status" value="2"/>
</dbReference>
<evidence type="ECO:0000313" key="3">
    <source>
        <dbReference type="EMBL" id="USY18783.1"/>
    </source>
</evidence>
<sequence length="197" mass="22085">MHHEPFRESPFNYASVGATRPEDPTGARPRRHPISEVRAPIGSGQARWEHAGKETLSWGIQRRAGYSILPRGRPQNATRDPERHEMPGAAHPRVLPGLTVQLRRRIGPLPMKMPVRVVYVLDEPNRKGFAFGTLAGHPVSGEAAFIVERSADDSVRFVLRSFSGPGQGMWRLAYPIVLLLRRRFRESYLEALAGPLD</sequence>
<dbReference type="PANTHER" id="PTHR34202:SF1">
    <property type="entry name" value="UPF0548 PROTEIN"/>
    <property type="match status" value="1"/>
</dbReference>
<reference evidence="3" key="1">
    <citation type="submission" date="2022-06" db="EMBL/GenBank/DDBJ databases">
        <authorList>
            <person name="Ping M."/>
        </authorList>
    </citation>
    <scope>NUCLEOTIDE SEQUENCE</scope>
    <source>
        <strain evidence="3">JCM11759T</strain>
    </source>
</reference>
<dbReference type="PANTHER" id="PTHR34202">
    <property type="entry name" value="UPF0548 PROTEIN"/>
    <property type="match status" value="1"/>
</dbReference>
<gene>
    <name evidence="3" type="ORF">NE857_26400</name>
</gene>
<evidence type="ECO:0000256" key="1">
    <source>
        <dbReference type="SAM" id="MobiDB-lite"/>
    </source>
</evidence>
<dbReference type="PIRSF" id="PIRSF010260">
    <property type="entry name" value="UCP010260"/>
    <property type="match status" value="1"/>
</dbReference>
<protein>
    <submittedName>
        <fullName evidence="3">DUF1990 domain-containing protein</fullName>
    </submittedName>
</protein>
<name>A0ABY5D5K4_9ACTN</name>
<feature type="region of interest" description="Disordered" evidence="1">
    <location>
        <begin position="67"/>
        <end position="91"/>
    </location>
</feature>
<organism evidence="3 4">
    <name type="scientific">Nocardiopsis exhalans</name>
    <dbReference type="NCBI Taxonomy" id="163604"/>
    <lineage>
        <taxon>Bacteria</taxon>
        <taxon>Bacillati</taxon>
        <taxon>Actinomycetota</taxon>
        <taxon>Actinomycetes</taxon>
        <taxon>Streptosporangiales</taxon>
        <taxon>Nocardiopsidaceae</taxon>
        <taxon>Nocardiopsis</taxon>
    </lineage>
</organism>